<sequence length="1142" mass="122925">MNKPKPIQHGLLFLMKVTMFSILISSFSLAMATAHSSAGQETLERKVTIDVKNSEFQDVLLFLAKQARVKFVYSPQIVKKEKKVTLALNEVSLADALSALLGGNYRYRVIGKQIVLVPHPPVSSVEDDAARKFAYAFKVSGVVTDGAGAVLPGVNVMIKGTTVGTTTDSKGAYTIDAINGDATLVFSFIGFATREVPVNNQSTVDVILNEDTQSLGEVVVTALGLTRDKAALPYAVTEVPGENLTKARENNLGSALSGRIAGVNATSTATGPGGSSRVIIRGNGSLGGNNQPLYVVNGIPINNTTYSTVSTYGGTDKGDGLNSINPDDIASISVLKGGTAAALYGSRAANGVIIITTKSGKAQEGIGVDFSSTYTMESPLKATDWQYAYGSGSRGLKPASQADAIANGRMSWGAPMDGTSVIQPDGVSRPYSPQRNNIKNFYDVGSTFSNTLALSGGTEVASFRFSAANMDNKGIIPNSTLNRKTFNLSVNSTLAKKVVLQANVQYSIELNKNRTSISDFTSNPNASVGVMATSLDVRTLAPGYDADGYETPWNDYVFVTNPYFAVNKVKNQDQRHRLISSFSTRYNITDWLYVRGRLGIDYYNIDGYSTNPTGLLWNPKGDYETTQNQASETNAEVLMGFDKTFGKFSVTALAGGNKMHNEVSSGGLESGQLIVPFKYFIGNGSNQVFKTPVFRESAINSIFASVDIGFNHYLYLSLTGRKDWFSTLSMANNSKFYPSAGLSFVFSDAWTTKPTWLSLGKVRASLAQVGGGAPDPYGLGLSYTAQSVNHLGQPLMAITGTTIPNENLKPYTSTTAEAGIETRLFNNRVGVDLTLYRRTTTNDIVNASVATSSSYESVLLNVGEMRNQGIELLLTGTPVTLSNGLTWDVSFNMAYNNNKVIKIADGLTSLAIPGAIPRTENAYIYHYEGQSFGMISGNKMMRDDKGNIVYNNANGIPLQSDITPLGRGVPPLTMGLNNSVSYKNFNLSFLIDGKFGSKIYSSANAYGAYFGLSKITADNHIRENGVAVHGVDQNGAEYDAVVPAQEYYQGIAYSITDQFVYDASFIKLRQLTFGYSVPRSLLAKTPFQALSLSFVARNLLLLYSKVPNIDPESNYSNGNGQGLENFGIPTTRSYGFNLSVRF</sequence>
<dbReference type="Gene3D" id="2.60.40.1120">
    <property type="entry name" value="Carboxypeptidase-like, regulatory domain"/>
    <property type="match status" value="1"/>
</dbReference>
<evidence type="ECO:0000256" key="4">
    <source>
        <dbReference type="ARBA" id="ARBA00022692"/>
    </source>
</evidence>
<accession>A0A1M5RGB5</accession>
<dbReference type="InterPro" id="IPR023996">
    <property type="entry name" value="TonB-dep_OMP_SusC/RagA"/>
</dbReference>
<evidence type="ECO:0000256" key="8">
    <source>
        <dbReference type="PROSITE-ProRule" id="PRU01360"/>
    </source>
</evidence>
<keyword evidence="5 9" id="KW-0732">Signal</keyword>
<dbReference type="PANTHER" id="PTHR30069:SF29">
    <property type="entry name" value="HEMOGLOBIN AND HEMOGLOBIN-HAPTOGLOBIN-BINDING PROTEIN 1-RELATED"/>
    <property type="match status" value="1"/>
</dbReference>
<feature type="signal peptide" evidence="9">
    <location>
        <begin position="1"/>
        <end position="30"/>
    </location>
</feature>
<comment type="subcellular location">
    <subcellularLocation>
        <location evidence="1 8">Cell outer membrane</location>
        <topology evidence="1 8">Multi-pass membrane protein</topology>
    </subcellularLocation>
</comment>
<evidence type="ECO:0000256" key="7">
    <source>
        <dbReference type="ARBA" id="ARBA00023237"/>
    </source>
</evidence>
<dbReference type="Proteomes" id="UP000184212">
    <property type="component" value="Unassembled WGS sequence"/>
</dbReference>
<evidence type="ECO:0000256" key="2">
    <source>
        <dbReference type="ARBA" id="ARBA00022448"/>
    </source>
</evidence>
<proteinExistence type="inferred from homology"/>
<feature type="chain" id="PRO_5013336574" evidence="9">
    <location>
        <begin position="31"/>
        <end position="1142"/>
    </location>
</feature>
<dbReference type="InterPro" id="IPR008969">
    <property type="entry name" value="CarboxyPept-like_regulatory"/>
</dbReference>
<evidence type="ECO:0000256" key="5">
    <source>
        <dbReference type="ARBA" id="ARBA00022729"/>
    </source>
</evidence>
<dbReference type="InterPro" id="IPR023997">
    <property type="entry name" value="TonB-dep_OMP_SusC/RagA_CS"/>
</dbReference>
<dbReference type="PANTHER" id="PTHR30069">
    <property type="entry name" value="TONB-DEPENDENT OUTER MEMBRANE RECEPTOR"/>
    <property type="match status" value="1"/>
</dbReference>
<protein>
    <submittedName>
        <fullName evidence="11">TonB-linked outer membrane protein, SusC/RagA family</fullName>
    </submittedName>
</protein>
<dbReference type="Gene3D" id="2.40.170.20">
    <property type="entry name" value="TonB-dependent receptor, beta-barrel domain"/>
    <property type="match status" value="1"/>
</dbReference>
<dbReference type="GO" id="GO:0044718">
    <property type="term" value="P:siderophore transmembrane transport"/>
    <property type="evidence" value="ECO:0007669"/>
    <property type="project" value="TreeGrafter"/>
</dbReference>
<reference evidence="11 12" key="1">
    <citation type="submission" date="2016-11" db="EMBL/GenBank/DDBJ databases">
        <authorList>
            <person name="Jaros S."/>
            <person name="Januszkiewicz K."/>
            <person name="Wedrychowicz H."/>
        </authorList>
    </citation>
    <scope>NUCLEOTIDE SEQUENCE [LARGE SCALE GENOMIC DNA]</scope>
    <source>
        <strain evidence="11 12">DSM 24574</strain>
    </source>
</reference>
<dbReference type="EMBL" id="FQWQ01000002">
    <property type="protein sequence ID" value="SHH24813.1"/>
    <property type="molecule type" value="Genomic_DNA"/>
</dbReference>
<evidence type="ECO:0000256" key="9">
    <source>
        <dbReference type="SAM" id="SignalP"/>
    </source>
</evidence>
<dbReference type="Pfam" id="PF07715">
    <property type="entry name" value="Plug"/>
    <property type="match status" value="1"/>
</dbReference>
<dbReference type="NCBIfam" id="TIGR04056">
    <property type="entry name" value="OMP_RagA_SusC"/>
    <property type="match status" value="1"/>
</dbReference>
<dbReference type="InterPro" id="IPR036942">
    <property type="entry name" value="Beta-barrel_TonB_sf"/>
</dbReference>
<name>A0A1M5RGB5_9BACT</name>
<organism evidence="11 12">
    <name type="scientific">Chryseolinea serpens</name>
    <dbReference type="NCBI Taxonomy" id="947013"/>
    <lineage>
        <taxon>Bacteria</taxon>
        <taxon>Pseudomonadati</taxon>
        <taxon>Bacteroidota</taxon>
        <taxon>Cytophagia</taxon>
        <taxon>Cytophagales</taxon>
        <taxon>Fulvivirgaceae</taxon>
        <taxon>Chryseolinea</taxon>
    </lineage>
</organism>
<feature type="domain" description="Secretin/TonB short N-terminal" evidence="10">
    <location>
        <begin position="69"/>
        <end position="119"/>
    </location>
</feature>
<dbReference type="InterPro" id="IPR039426">
    <property type="entry name" value="TonB-dep_rcpt-like"/>
</dbReference>
<dbReference type="OrthoDB" id="9768177at2"/>
<dbReference type="SMART" id="SM00965">
    <property type="entry name" value="STN"/>
    <property type="match status" value="1"/>
</dbReference>
<evidence type="ECO:0000256" key="1">
    <source>
        <dbReference type="ARBA" id="ARBA00004571"/>
    </source>
</evidence>
<keyword evidence="3 8" id="KW-1134">Transmembrane beta strand</keyword>
<dbReference type="STRING" id="947013.SAMN04488109_3356"/>
<keyword evidence="7 8" id="KW-0998">Cell outer membrane</keyword>
<dbReference type="AlphaFoldDB" id="A0A1M5RGB5"/>
<dbReference type="RefSeq" id="WP_073136162.1">
    <property type="nucleotide sequence ID" value="NZ_FQWQ01000002.1"/>
</dbReference>
<dbReference type="SUPFAM" id="SSF56935">
    <property type="entry name" value="Porins"/>
    <property type="match status" value="1"/>
</dbReference>
<comment type="similarity">
    <text evidence="8">Belongs to the TonB-dependent receptor family.</text>
</comment>
<dbReference type="Pfam" id="PF07660">
    <property type="entry name" value="STN"/>
    <property type="match status" value="1"/>
</dbReference>
<dbReference type="PROSITE" id="PS52016">
    <property type="entry name" value="TONB_DEPENDENT_REC_3"/>
    <property type="match status" value="1"/>
</dbReference>
<dbReference type="InterPro" id="IPR011662">
    <property type="entry name" value="Secretin/TonB_short_N"/>
</dbReference>
<evidence type="ECO:0000256" key="3">
    <source>
        <dbReference type="ARBA" id="ARBA00022452"/>
    </source>
</evidence>
<keyword evidence="6 8" id="KW-0472">Membrane</keyword>
<evidence type="ECO:0000313" key="11">
    <source>
        <dbReference type="EMBL" id="SHH24813.1"/>
    </source>
</evidence>
<gene>
    <name evidence="11" type="ORF">SAMN04488109_3356</name>
</gene>
<evidence type="ECO:0000259" key="10">
    <source>
        <dbReference type="SMART" id="SM00965"/>
    </source>
</evidence>
<dbReference type="GO" id="GO:0009279">
    <property type="term" value="C:cell outer membrane"/>
    <property type="evidence" value="ECO:0007669"/>
    <property type="project" value="UniProtKB-SubCell"/>
</dbReference>
<evidence type="ECO:0000256" key="6">
    <source>
        <dbReference type="ARBA" id="ARBA00023136"/>
    </source>
</evidence>
<dbReference type="GO" id="GO:0015344">
    <property type="term" value="F:siderophore uptake transmembrane transporter activity"/>
    <property type="evidence" value="ECO:0007669"/>
    <property type="project" value="TreeGrafter"/>
</dbReference>
<keyword evidence="12" id="KW-1185">Reference proteome</keyword>
<dbReference type="Pfam" id="PF13715">
    <property type="entry name" value="CarbopepD_reg_2"/>
    <property type="match status" value="1"/>
</dbReference>
<evidence type="ECO:0000313" key="12">
    <source>
        <dbReference type="Proteomes" id="UP000184212"/>
    </source>
</evidence>
<dbReference type="SUPFAM" id="SSF49464">
    <property type="entry name" value="Carboxypeptidase regulatory domain-like"/>
    <property type="match status" value="1"/>
</dbReference>
<keyword evidence="4 8" id="KW-0812">Transmembrane</keyword>
<dbReference type="InterPro" id="IPR012910">
    <property type="entry name" value="Plug_dom"/>
</dbReference>
<dbReference type="NCBIfam" id="TIGR04057">
    <property type="entry name" value="SusC_RagA_signa"/>
    <property type="match status" value="1"/>
</dbReference>
<dbReference type="InterPro" id="IPR037066">
    <property type="entry name" value="Plug_dom_sf"/>
</dbReference>
<keyword evidence="2 8" id="KW-0813">Transport</keyword>
<dbReference type="Gene3D" id="2.170.130.10">
    <property type="entry name" value="TonB-dependent receptor, plug domain"/>
    <property type="match status" value="1"/>
</dbReference>